<evidence type="ECO:0000313" key="12">
    <source>
        <dbReference type="Proteomes" id="UP000258707"/>
    </source>
</evidence>
<proteinExistence type="inferred from homology"/>
<dbReference type="PANTHER" id="PTHR32089:SF112">
    <property type="entry name" value="LYSOZYME-LIKE PROTEIN-RELATED"/>
    <property type="match status" value="1"/>
</dbReference>
<feature type="coiled-coil region" evidence="6">
    <location>
        <begin position="469"/>
        <end position="523"/>
    </location>
</feature>
<evidence type="ECO:0000259" key="8">
    <source>
        <dbReference type="PROSITE" id="PS50111"/>
    </source>
</evidence>
<dbReference type="RefSeq" id="WP_117364910.1">
    <property type="nucleotide sequence ID" value="NZ_CP024047.1"/>
</dbReference>
<feature type="region of interest" description="Disordered" evidence="7">
    <location>
        <begin position="1"/>
        <end position="56"/>
    </location>
</feature>
<sequence length="697" mass="75851">MAPKNYLRRVTGGNDANENRPERDEQEGERRASTDGGGVTIDPGADDEDATETIGNAPDADTRLERAVEAVRYDRETERTLEATAADELGLDVTDLEGAYPVSVPIDAAARHTRLLSTTLEEGRGTERASRVASIARQQAEASVPPSAYVATYERAFERLVERTFDDLEDGGDLESAKAKLLAGLNASLVDMQVGVDEFADEDVVAPLSDDDSLEGIGLEAAVAALPEPAFLIDDENTVLAYNSGFNRLFSLEDDHREYVGKDSRETIAAAAYTDGRRHHSLADKIVEEHAGVDDWGLETAADHEATDNVVYRDTSVTVDNTGAEAHVEMLAMPIYDADGEFLAVLELIRDRSDEMRRKRAVEELITEVTDTLTRIGEGDLSARAEFVDDHDVIESNLLALTSDVNEMATNFEEVVTRVDEKTTDLADSIERATTYADRIDEQATNQSESLETVADEMEDFSATMEEVAASSEEVAEAAESALEEVEQGVGASEDAKDVTDEVAEISRELVDTVEELDDYMNEIGEVAEVIADVADQTNLLALNANIEAAKANEAGAGFAVVANEVKNLAAETQEHTDEIATRIDQVQRQTVETVDEVETSHEHVQKVESEIDNVLVSLETISDRVESAADGIQEVAGANDKQAASVEEVMATLEDVRESSTNVTETTDEIVEETEQQEQAVFELADRVRRMSGDES</sequence>
<evidence type="ECO:0000256" key="1">
    <source>
        <dbReference type="ARBA" id="ARBA00004429"/>
    </source>
</evidence>
<evidence type="ECO:0000259" key="9">
    <source>
        <dbReference type="PROSITE" id="PS50192"/>
    </source>
</evidence>
<organism evidence="11 12">
    <name type="scientific">Natrarchaeobaculum sulfurireducens</name>
    <dbReference type="NCBI Taxonomy" id="2044521"/>
    <lineage>
        <taxon>Archaea</taxon>
        <taxon>Methanobacteriati</taxon>
        <taxon>Methanobacteriota</taxon>
        <taxon>Stenosarchaea group</taxon>
        <taxon>Halobacteria</taxon>
        <taxon>Halobacteriales</taxon>
        <taxon>Natrialbaceae</taxon>
        <taxon>Natrarchaeobaculum</taxon>
    </lineage>
</organism>
<keyword evidence="2" id="KW-0997">Cell inner membrane</keyword>
<feature type="domain" description="T-SNARE coiled-coil homology" evidence="9">
    <location>
        <begin position="567"/>
        <end position="629"/>
    </location>
</feature>
<keyword evidence="6" id="KW-0175">Coiled coil</keyword>
<gene>
    <name evidence="11" type="ORF">AArc1_2581</name>
</gene>
<dbReference type="Gene3D" id="1.10.287.950">
    <property type="entry name" value="Methyl-accepting chemotaxis protein"/>
    <property type="match status" value="1"/>
</dbReference>
<dbReference type="InterPro" id="IPR000727">
    <property type="entry name" value="T_SNARE_dom"/>
</dbReference>
<dbReference type="AlphaFoldDB" id="A0A346PHA0"/>
<evidence type="ECO:0000259" key="10">
    <source>
        <dbReference type="PROSITE" id="PS50885"/>
    </source>
</evidence>
<dbReference type="GO" id="GO:0004888">
    <property type="term" value="F:transmembrane signaling receptor activity"/>
    <property type="evidence" value="ECO:0007669"/>
    <property type="project" value="InterPro"/>
</dbReference>
<dbReference type="Pfam" id="PF00015">
    <property type="entry name" value="MCPsignal"/>
    <property type="match status" value="1"/>
</dbReference>
<dbReference type="GO" id="GO:0006935">
    <property type="term" value="P:chemotaxis"/>
    <property type="evidence" value="ECO:0007669"/>
    <property type="project" value="InterPro"/>
</dbReference>
<comment type="subcellular location">
    <subcellularLocation>
        <location evidence="1">Cell inner membrane</location>
        <topology evidence="1">Multi-pass membrane protein</topology>
    </subcellularLocation>
</comment>
<evidence type="ECO:0000256" key="4">
    <source>
        <dbReference type="ARBA" id="ARBA00029447"/>
    </source>
</evidence>
<dbReference type="InterPro" id="IPR003660">
    <property type="entry name" value="HAMP_dom"/>
</dbReference>
<keyword evidence="2" id="KW-0472">Membrane</keyword>
<dbReference type="InterPro" id="IPR013656">
    <property type="entry name" value="PAS_4"/>
</dbReference>
<dbReference type="GeneID" id="37639349"/>
<dbReference type="GO" id="GO:0005886">
    <property type="term" value="C:plasma membrane"/>
    <property type="evidence" value="ECO:0007669"/>
    <property type="project" value="UniProtKB-SubCell"/>
</dbReference>
<dbReference type="EMBL" id="CP024047">
    <property type="protein sequence ID" value="AXR78895.1"/>
    <property type="molecule type" value="Genomic_DNA"/>
</dbReference>
<keyword evidence="2" id="KW-1003">Cell membrane</keyword>
<dbReference type="SMART" id="SM00283">
    <property type="entry name" value="MA"/>
    <property type="match status" value="1"/>
</dbReference>
<feature type="compositionally biased region" description="Basic and acidic residues" evidence="7">
    <location>
        <begin position="17"/>
        <end position="33"/>
    </location>
</feature>
<dbReference type="PROSITE" id="PS50885">
    <property type="entry name" value="HAMP"/>
    <property type="match status" value="1"/>
</dbReference>
<evidence type="ECO:0000256" key="7">
    <source>
        <dbReference type="SAM" id="MobiDB-lite"/>
    </source>
</evidence>
<evidence type="ECO:0000313" key="11">
    <source>
        <dbReference type="EMBL" id="AXR78895.1"/>
    </source>
</evidence>
<protein>
    <submittedName>
        <fullName evidence="11">Sensory protein</fullName>
    </submittedName>
</protein>
<name>A0A346PHA0_9EURY</name>
<dbReference type="PROSITE" id="PS50192">
    <property type="entry name" value="T_SNARE"/>
    <property type="match status" value="1"/>
</dbReference>
<dbReference type="Proteomes" id="UP000258707">
    <property type="component" value="Chromosome"/>
</dbReference>
<feature type="domain" description="HAMP" evidence="10">
    <location>
        <begin position="360"/>
        <end position="417"/>
    </location>
</feature>
<evidence type="ECO:0000256" key="3">
    <source>
        <dbReference type="ARBA" id="ARBA00023224"/>
    </source>
</evidence>
<feature type="domain" description="Methyl-accepting transducer" evidence="8">
    <location>
        <begin position="422"/>
        <end position="658"/>
    </location>
</feature>
<dbReference type="Gene3D" id="3.30.450.20">
    <property type="entry name" value="PAS domain"/>
    <property type="match status" value="1"/>
</dbReference>
<keyword evidence="3 5" id="KW-0807">Transducer</keyword>
<evidence type="ECO:0000256" key="6">
    <source>
        <dbReference type="SAM" id="Coils"/>
    </source>
</evidence>
<dbReference type="SUPFAM" id="SSF58104">
    <property type="entry name" value="Methyl-accepting chemotaxis protein (MCP) signaling domain"/>
    <property type="match status" value="1"/>
</dbReference>
<dbReference type="InterPro" id="IPR004090">
    <property type="entry name" value="Chemotax_Me-accpt_rcpt"/>
</dbReference>
<evidence type="ECO:0000256" key="2">
    <source>
        <dbReference type="ARBA" id="ARBA00022519"/>
    </source>
</evidence>
<dbReference type="PROSITE" id="PS50111">
    <property type="entry name" value="CHEMOTAXIS_TRANSDUC_2"/>
    <property type="match status" value="1"/>
</dbReference>
<comment type="similarity">
    <text evidence="4">Belongs to the methyl-accepting chemotaxis (MCP) protein family.</text>
</comment>
<dbReference type="Pfam" id="PF08448">
    <property type="entry name" value="PAS_4"/>
    <property type="match status" value="1"/>
</dbReference>
<accession>A0A346PHA0</accession>
<dbReference type="InterPro" id="IPR004089">
    <property type="entry name" value="MCPsignal_dom"/>
</dbReference>
<dbReference type="KEGG" id="nan:AArc1_2581"/>
<evidence type="ECO:0000256" key="5">
    <source>
        <dbReference type="PROSITE-ProRule" id="PRU00284"/>
    </source>
</evidence>
<dbReference type="PRINTS" id="PR00260">
    <property type="entry name" value="CHEMTRNSDUCR"/>
</dbReference>
<dbReference type="PANTHER" id="PTHR32089">
    <property type="entry name" value="METHYL-ACCEPTING CHEMOTAXIS PROTEIN MCPB"/>
    <property type="match status" value="1"/>
</dbReference>
<dbReference type="GO" id="GO:0007165">
    <property type="term" value="P:signal transduction"/>
    <property type="evidence" value="ECO:0007669"/>
    <property type="project" value="UniProtKB-KW"/>
</dbReference>
<reference evidence="12" key="1">
    <citation type="submission" date="2017-10" db="EMBL/GenBank/DDBJ databases">
        <title>Phenotypic and genomic properties of facultatively anaerobic sulfur-reducing natronoarchaea from hypersaline soda lakes.</title>
        <authorList>
            <person name="Sorokin D.Y."/>
            <person name="Kublanov I.V."/>
            <person name="Roman P."/>
            <person name="Sinninghe Damste J.S."/>
            <person name="Golyshin P.N."/>
            <person name="Rojo D."/>
            <person name="Ciordia S."/>
            <person name="Mena Md.C."/>
            <person name="Ferrer M."/>
            <person name="Messina E."/>
            <person name="Smedile F."/>
            <person name="La Spada G."/>
            <person name="La Cono V."/>
            <person name="Yakimov M.M."/>
        </authorList>
    </citation>
    <scope>NUCLEOTIDE SEQUENCE [LARGE SCALE GENOMIC DNA]</scope>
    <source>
        <strain evidence="12">AArc1</strain>
    </source>
</reference>